<comment type="similarity">
    <text evidence="7">Belongs to the transglycosylase MltG family.</text>
</comment>
<dbReference type="HAMAP" id="MF_02065">
    <property type="entry name" value="MltG"/>
    <property type="match status" value="1"/>
</dbReference>
<evidence type="ECO:0000256" key="3">
    <source>
        <dbReference type="ARBA" id="ARBA00022989"/>
    </source>
</evidence>
<dbReference type="EMBL" id="MELI01000095">
    <property type="protein sequence ID" value="OFW32434.1"/>
    <property type="molecule type" value="Genomic_DNA"/>
</dbReference>
<keyword evidence="6 7" id="KW-0961">Cell wall biogenesis/degradation</keyword>
<proteinExistence type="inferred from homology"/>
<dbReference type="Gene3D" id="3.30.1490.480">
    <property type="entry name" value="Endolytic murein transglycosylase"/>
    <property type="match status" value="1"/>
</dbReference>
<dbReference type="GO" id="GO:0005886">
    <property type="term" value="C:plasma membrane"/>
    <property type="evidence" value="ECO:0007669"/>
    <property type="project" value="UniProtKB-UniRule"/>
</dbReference>
<keyword evidence="2 7" id="KW-0812">Transmembrane</keyword>
<keyword evidence="3 7" id="KW-1133">Transmembrane helix</keyword>
<dbReference type="PANTHER" id="PTHR30518">
    <property type="entry name" value="ENDOLYTIC MUREIN TRANSGLYCOSYLASE"/>
    <property type="match status" value="1"/>
</dbReference>
<dbReference type="CDD" id="cd08010">
    <property type="entry name" value="MltG_like"/>
    <property type="match status" value="1"/>
</dbReference>
<sequence>MIIATISLIVVIAVVAFAATFSLSAGSKTEKVEQKAVTVEIQEGMTATAIADLLEDKKVVKNALVFRLLVRQRGVDSEFKPGKYEFKTGMDNEVVIGQLVKGPSIRYIKLTIPEGWTATQIAERVGARTRLIKEEYLSAVNERLILVEYEFLRTSGAPTTSLEGYLYPDTFSIQEDITAQELINMQLGRFEEKTAHLNWDNAPAFGRTQYEILVIASMIERETRVDDERALVASVIYNRIAQGMPLQIDATIQYALPVWKDRLTLEDLKVDSPYNTYQNKGLPPGPICNPSAASIEAALNPTGDPYLYYVLAPDNSGRHVFTKTYDEFLNAKNQYKASQE</sequence>
<dbReference type="InterPro" id="IPR003770">
    <property type="entry name" value="MLTG-like"/>
</dbReference>
<reference evidence="8 9" key="1">
    <citation type="journal article" date="2016" name="Nat. Commun.">
        <title>Thousands of microbial genomes shed light on interconnected biogeochemical processes in an aquifer system.</title>
        <authorList>
            <person name="Anantharaman K."/>
            <person name="Brown C.T."/>
            <person name="Hug L.A."/>
            <person name="Sharon I."/>
            <person name="Castelle C.J."/>
            <person name="Probst A.J."/>
            <person name="Thomas B.C."/>
            <person name="Singh A."/>
            <person name="Wilkins M.J."/>
            <person name="Karaoz U."/>
            <person name="Brodie E.L."/>
            <person name="Williams K.H."/>
            <person name="Hubbard S.S."/>
            <person name="Banfield J.F."/>
        </authorList>
    </citation>
    <scope>NUCLEOTIDE SEQUENCE [LARGE SCALE GENOMIC DNA]</scope>
</reference>
<dbReference type="Gene3D" id="3.30.160.60">
    <property type="entry name" value="Classic Zinc Finger"/>
    <property type="match status" value="1"/>
</dbReference>
<evidence type="ECO:0000256" key="7">
    <source>
        <dbReference type="HAMAP-Rule" id="MF_02065"/>
    </source>
</evidence>
<evidence type="ECO:0000256" key="4">
    <source>
        <dbReference type="ARBA" id="ARBA00023136"/>
    </source>
</evidence>
<dbReference type="Pfam" id="PF02618">
    <property type="entry name" value="YceG"/>
    <property type="match status" value="1"/>
</dbReference>
<evidence type="ECO:0000256" key="5">
    <source>
        <dbReference type="ARBA" id="ARBA00023239"/>
    </source>
</evidence>
<dbReference type="GO" id="GO:0008932">
    <property type="term" value="F:lytic endotransglycosylase activity"/>
    <property type="evidence" value="ECO:0007669"/>
    <property type="project" value="UniProtKB-UniRule"/>
</dbReference>
<feature type="site" description="Important for catalytic activity" evidence="7">
    <location>
        <position position="222"/>
    </location>
</feature>
<evidence type="ECO:0000256" key="6">
    <source>
        <dbReference type="ARBA" id="ARBA00023316"/>
    </source>
</evidence>
<evidence type="ECO:0000256" key="1">
    <source>
        <dbReference type="ARBA" id="ARBA00022475"/>
    </source>
</evidence>
<organism evidence="8 9">
    <name type="scientific">Candidatus Aquicultor primus</name>
    <dbReference type="NCBI Taxonomy" id="1797195"/>
    <lineage>
        <taxon>Bacteria</taxon>
        <taxon>Bacillati</taxon>
        <taxon>Actinomycetota</taxon>
        <taxon>Candidatus Aquicultoria</taxon>
        <taxon>Candidatus Aquicultorales</taxon>
        <taxon>Candidatus Aquicultoraceae</taxon>
        <taxon>Candidatus Aquicultor</taxon>
    </lineage>
</organism>
<evidence type="ECO:0000256" key="2">
    <source>
        <dbReference type="ARBA" id="ARBA00022692"/>
    </source>
</evidence>
<comment type="function">
    <text evidence="7">Functions as a peptidoglycan terminase that cleaves nascent peptidoglycan strands endolytically to terminate their elongation.</text>
</comment>
<dbReference type="AlphaFoldDB" id="A0A1F2UHC1"/>
<dbReference type="NCBIfam" id="TIGR00247">
    <property type="entry name" value="endolytic transglycosylase MltG"/>
    <property type="match status" value="1"/>
</dbReference>
<dbReference type="Proteomes" id="UP000178086">
    <property type="component" value="Unassembled WGS sequence"/>
</dbReference>
<comment type="caution">
    <text evidence="8">The sequence shown here is derived from an EMBL/GenBank/DDBJ whole genome shotgun (WGS) entry which is preliminary data.</text>
</comment>
<name>A0A1F2UHC1_9ACTN</name>
<comment type="catalytic activity">
    <reaction evidence="7">
        <text>a peptidoglycan chain = a peptidoglycan chain with N-acetyl-1,6-anhydromuramyl-[peptide] at the reducing end + a peptidoglycan chain with N-acetylglucosamine at the non-reducing end.</text>
        <dbReference type="EC" id="4.2.2.29"/>
    </reaction>
</comment>
<evidence type="ECO:0000313" key="9">
    <source>
        <dbReference type="Proteomes" id="UP000178086"/>
    </source>
</evidence>
<dbReference type="PANTHER" id="PTHR30518:SF2">
    <property type="entry name" value="ENDOLYTIC MUREIN TRANSGLYCOSYLASE"/>
    <property type="match status" value="1"/>
</dbReference>
<dbReference type="GO" id="GO:0009252">
    <property type="term" value="P:peptidoglycan biosynthetic process"/>
    <property type="evidence" value="ECO:0007669"/>
    <property type="project" value="UniProtKB-UniRule"/>
</dbReference>
<keyword evidence="5 7" id="KW-0456">Lyase</keyword>
<evidence type="ECO:0000313" key="8">
    <source>
        <dbReference type="EMBL" id="OFW32434.1"/>
    </source>
</evidence>
<dbReference type="GO" id="GO:0071555">
    <property type="term" value="P:cell wall organization"/>
    <property type="evidence" value="ECO:0007669"/>
    <property type="project" value="UniProtKB-KW"/>
</dbReference>
<keyword evidence="1 7" id="KW-1003">Cell membrane</keyword>
<accession>A0A1F2UHC1</accession>
<dbReference type="EC" id="4.2.2.29" evidence="7"/>
<gene>
    <name evidence="7" type="primary">mltG</name>
    <name evidence="8" type="ORF">A2074_03565</name>
</gene>
<protein>
    <recommendedName>
        <fullName evidence="7">Endolytic murein transglycosylase</fullName>
        <ecNumber evidence="7">4.2.2.29</ecNumber>
    </recommendedName>
    <alternativeName>
        <fullName evidence="7">Peptidoglycan lytic transglycosylase</fullName>
    </alternativeName>
    <alternativeName>
        <fullName evidence="7">Peptidoglycan polymerization terminase</fullName>
    </alternativeName>
</protein>
<keyword evidence="4 7" id="KW-0472">Membrane</keyword>